<name>X1SR22_9ZZZZ</name>
<evidence type="ECO:0000313" key="2">
    <source>
        <dbReference type="EMBL" id="GAI81581.1"/>
    </source>
</evidence>
<comment type="caution">
    <text evidence="2">The sequence shown here is derived from an EMBL/GenBank/DDBJ whole genome shotgun (WGS) entry which is preliminary data.</text>
</comment>
<accession>X1SR22</accession>
<keyword evidence="1" id="KW-0472">Membrane</keyword>
<keyword evidence="1" id="KW-0812">Transmembrane</keyword>
<protein>
    <submittedName>
        <fullName evidence="2">Uncharacterized protein</fullName>
    </submittedName>
</protein>
<organism evidence="2">
    <name type="scientific">marine sediment metagenome</name>
    <dbReference type="NCBI Taxonomy" id="412755"/>
    <lineage>
        <taxon>unclassified sequences</taxon>
        <taxon>metagenomes</taxon>
        <taxon>ecological metagenomes</taxon>
    </lineage>
</organism>
<evidence type="ECO:0000256" key="1">
    <source>
        <dbReference type="SAM" id="Phobius"/>
    </source>
</evidence>
<sequence length="50" mass="5776">MDAVEIMGGDRMKARSSVYLIKTMHVTMIYSGFAIWWYDDGHEFKFGAVL</sequence>
<dbReference type="AlphaFoldDB" id="X1SR22"/>
<gene>
    <name evidence="2" type="ORF">S12H4_16876</name>
</gene>
<proteinExistence type="predicted"/>
<dbReference type="EMBL" id="BARW01008195">
    <property type="protein sequence ID" value="GAI81581.1"/>
    <property type="molecule type" value="Genomic_DNA"/>
</dbReference>
<reference evidence="2" key="1">
    <citation type="journal article" date="2014" name="Front. Microbiol.">
        <title>High frequency of phylogenetically diverse reductive dehalogenase-homologous genes in deep subseafloor sedimentary metagenomes.</title>
        <authorList>
            <person name="Kawai M."/>
            <person name="Futagami T."/>
            <person name="Toyoda A."/>
            <person name="Takaki Y."/>
            <person name="Nishi S."/>
            <person name="Hori S."/>
            <person name="Arai W."/>
            <person name="Tsubouchi T."/>
            <person name="Morono Y."/>
            <person name="Uchiyama I."/>
            <person name="Ito T."/>
            <person name="Fujiyama A."/>
            <person name="Inagaki F."/>
            <person name="Takami H."/>
        </authorList>
    </citation>
    <scope>NUCLEOTIDE SEQUENCE</scope>
    <source>
        <strain evidence="2">Expedition CK06-06</strain>
    </source>
</reference>
<feature type="transmembrane region" description="Helical" evidence="1">
    <location>
        <begin position="19"/>
        <end position="38"/>
    </location>
</feature>
<keyword evidence="1" id="KW-1133">Transmembrane helix</keyword>